<comment type="subunit">
    <text evidence="7">Homodimer.</text>
</comment>
<keyword evidence="4 7" id="KW-0808">Transferase</keyword>
<comment type="catalytic activity">
    <reaction evidence="7">
        <text>pseudouridine(1915) in 23S rRNA + S-adenosyl-L-methionine = N(3)-methylpseudouridine(1915) in 23S rRNA + S-adenosyl-L-homocysteine + H(+)</text>
        <dbReference type="Rhea" id="RHEA:42752"/>
        <dbReference type="Rhea" id="RHEA-COMP:10221"/>
        <dbReference type="Rhea" id="RHEA-COMP:10222"/>
        <dbReference type="ChEBI" id="CHEBI:15378"/>
        <dbReference type="ChEBI" id="CHEBI:57856"/>
        <dbReference type="ChEBI" id="CHEBI:59789"/>
        <dbReference type="ChEBI" id="CHEBI:65314"/>
        <dbReference type="ChEBI" id="CHEBI:74486"/>
        <dbReference type="EC" id="2.1.1.177"/>
    </reaction>
</comment>
<dbReference type="InterPro" id="IPR029026">
    <property type="entry name" value="tRNA_m1G_MTases_N"/>
</dbReference>
<evidence type="ECO:0000256" key="7">
    <source>
        <dbReference type="HAMAP-Rule" id="MF_00658"/>
    </source>
</evidence>
<dbReference type="InterPro" id="IPR029028">
    <property type="entry name" value="Alpha/beta_knot_MTases"/>
</dbReference>
<dbReference type="EMBL" id="DVOD01000072">
    <property type="protein sequence ID" value="HIU93433.1"/>
    <property type="molecule type" value="Genomic_DNA"/>
</dbReference>
<dbReference type="CDD" id="cd18081">
    <property type="entry name" value="RlmH-like"/>
    <property type="match status" value="1"/>
</dbReference>
<dbReference type="NCBIfam" id="TIGR00246">
    <property type="entry name" value="tRNA_RlmH_YbeA"/>
    <property type="match status" value="1"/>
</dbReference>
<evidence type="ECO:0000313" key="9">
    <source>
        <dbReference type="Proteomes" id="UP000886748"/>
    </source>
</evidence>
<dbReference type="EC" id="2.1.1.177" evidence="7"/>
<protein>
    <recommendedName>
        <fullName evidence="7">Ribosomal RNA large subunit methyltransferase H</fullName>
        <ecNumber evidence="7">2.1.1.177</ecNumber>
    </recommendedName>
    <alternativeName>
        <fullName evidence="7">23S rRNA (pseudouridine1915-N3)-methyltransferase</fullName>
    </alternativeName>
    <alternativeName>
        <fullName evidence="7">23S rRNA m3Psi1915 methyltransferase</fullName>
    </alternativeName>
    <alternativeName>
        <fullName evidence="7">rRNA (pseudouridine-N3-)-methyltransferase RlmH</fullName>
    </alternativeName>
</protein>
<evidence type="ECO:0000256" key="4">
    <source>
        <dbReference type="ARBA" id="ARBA00022679"/>
    </source>
</evidence>
<dbReference type="NCBIfam" id="NF000985">
    <property type="entry name" value="PRK00103.1-3"/>
    <property type="match status" value="1"/>
</dbReference>
<reference evidence="8" key="2">
    <citation type="journal article" date="2021" name="PeerJ">
        <title>Extensive microbial diversity within the chicken gut microbiome revealed by metagenomics and culture.</title>
        <authorList>
            <person name="Gilroy R."/>
            <person name="Ravi A."/>
            <person name="Getino M."/>
            <person name="Pursley I."/>
            <person name="Horton D.L."/>
            <person name="Alikhan N.F."/>
            <person name="Baker D."/>
            <person name="Gharbi K."/>
            <person name="Hall N."/>
            <person name="Watson M."/>
            <person name="Adriaenssens E.M."/>
            <person name="Foster-Nyarko E."/>
            <person name="Jarju S."/>
            <person name="Secka A."/>
            <person name="Antonio M."/>
            <person name="Oren A."/>
            <person name="Chaudhuri R.R."/>
            <person name="La Ragione R."/>
            <person name="Hildebrand F."/>
            <person name="Pallen M.J."/>
        </authorList>
    </citation>
    <scope>NUCLEOTIDE SEQUENCE</scope>
    <source>
        <strain evidence="8">CHK154-7741</strain>
    </source>
</reference>
<evidence type="ECO:0000256" key="2">
    <source>
        <dbReference type="ARBA" id="ARBA00022552"/>
    </source>
</evidence>
<keyword evidence="1 7" id="KW-0963">Cytoplasm</keyword>
<gene>
    <name evidence="7 8" type="primary">rlmH</name>
    <name evidence="8" type="ORF">IAD26_09930</name>
</gene>
<comment type="subcellular location">
    <subcellularLocation>
        <location evidence="7">Cytoplasm</location>
    </subcellularLocation>
</comment>
<accession>A0A9D1N1E5</accession>
<evidence type="ECO:0000256" key="1">
    <source>
        <dbReference type="ARBA" id="ARBA00022490"/>
    </source>
</evidence>
<keyword evidence="2 7" id="KW-0698">rRNA processing</keyword>
<name>A0A9D1N1E5_9CLOT</name>
<dbReference type="PIRSF" id="PIRSF004505">
    <property type="entry name" value="MT_bac"/>
    <property type="match status" value="1"/>
</dbReference>
<evidence type="ECO:0000256" key="6">
    <source>
        <dbReference type="ARBA" id="ARBA00038303"/>
    </source>
</evidence>
<dbReference type="HAMAP" id="MF_00658">
    <property type="entry name" value="23SrRNA_methyltr_H"/>
    <property type="match status" value="1"/>
</dbReference>
<dbReference type="SUPFAM" id="SSF75217">
    <property type="entry name" value="alpha/beta knot"/>
    <property type="match status" value="1"/>
</dbReference>
<comment type="caution">
    <text evidence="8">The sequence shown here is derived from an EMBL/GenBank/DDBJ whole genome shotgun (WGS) entry which is preliminary data.</text>
</comment>
<dbReference type="GO" id="GO:0070038">
    <property type="term" value="F:rRNA (pseudouridine-N3-)-methyltransferase activity"/>
    <property type="evidence" value="ECO:0007669"/>
    <property type="project" value="UniProtKB-UniRule"/>
</dbReference>
<keyword evidence="5 7" id="KW-0949">S-adenosyl-L-methionine</keyword>
<keyword evidence="3 7" id="KW-0489">Methyltransferase</keyword>
<evidence type="ECO:0000256" key="3">
    <source>
        <dbReference type="ARBA" id="ARBA00022603"/>
    </source>
</evidence>
<dbReference type="GO" id="GO:0005737">
    <property type="term" value="C:cytoplasm"/>
    <property type="evidence" value="ECO:0007669"/>
    <property type="project" value="UniProtKB-SubCell"/>
</dbReference>
<dbReference type="NCBIfam" id="NF000986">
    <property type="entry name" value="PRK00103.1-4"/>
    <property type="match status" value="1"/>
</dbReference>
<organism evidence="8 9">
    <name type="scientific">Candidatus Limenecus avicola</name>
    <dbReference type="NCBI Taxonomy" id="2840847"/>
    <lineage>
        <taxon>Bacteria</taxon>
        <taxon>Bacillati</taxon>
        <taxon>Bacillota</taxon>
        <taxon>Clostridia</taxon>
        <taxon>Eubacteriales</taxon>
        <taxon>Clostridiaceae</taxon>
        <taxon>Clostridiaceae incertae sedis</taxon>
        <taxon>Candidatus Limenecus</taxon>
    </lineage>
</organism>
<evidence type="ECO:0000256" key="5">
    <source>
        <dbReference type="ARBA" id="ARBA00022691"/>
    </source>
</evidence>
<feature type="binding site" evidence="7">
    <location>
        <position position="73"/>
    </location>
    <ligand>
        <name>S-adenosyl-L-methionine</name>
        <dbReference type="ChEBI" id="CHEBI:59789"/>
    </ligand>
</feature>
<comment type="similarity">
    <text evidence="6 7">Belongs to the RNA methyltransferase RlmH family.</text>
</comment>
<dbReference type="PANTHER" id="PTHR33603">
    <property type="entry name" value="METHYLTRANSFERASE"/>
    <property type="match status" value="1"/>
</dbReference>
<dbReference type="InterPro" id="IPR003742">
    <property type="entry name" value="RlmH-like"/>
</dbReference>
<dbReference type="PANTHER" id="PTHR33603:SF1">
    <property type="entry name" value="RIBOSOMAL RNA LARGE SUBUNIT METHYLTRANSFERASE H"/>
    <property type="match status" value="1"/>
</dbReference>
<evidence type="ECO:0000313" key="8">
    <source>
        <dbReference type="EMBL" id="HIU93433.1"/>
    </source>
</evidence>
<sequence length="156" mass="17922">MNIKIIAVGKLKEKYTKDAIEEFKKRLNAYCSLTLTEIPAQEIKDENLASKYMEAEGEKILTAIKPDSYVITLEINGKMLSSEDFSQKIKDLANEGHNEIVFVIGGANGLAPRVSARANFKLSFSKMTFTHQLIRIFLYEQIYRAYKIIHNENYHR</sequence>
<dbReference type="Pfam" id="PF02590">
    <property type="entry name" value="SPOUT_MTase"/>
    <property type="match status" value="1"/>
</dbReference>
<reference evidence="8" key="1">
    <citation type="submission" date="2020-10" db="EMBL/GenBank/DDBJ databases">
        <authorList>
            <person name="Gilroy R."/>
        </authorList>
    </citation>
    <scope>NUCLEOTIDE SEQUENCE</scope>
    <source>
        <strain evidence="8">CHK154-7741</strain>
    </source>
</reference>
<proteinExistence type="inferred from homology"/>
<dbReference type="Gene3D" id="3.40.1280.10">
    <property type="match status" value="1"/>
</dbReference>
<feature type="binding site" evidence="7">
    <location>
        <begin position="124"/>
        <end position="129"/>
    </location>
    <ligand>
        <name>S-adenosyl-L-methionine</name>
        <dbReference type="ChEBI" id="CHEBI:59789"/>
    </ligand>
</feature>
<feature type="binding site" evidence="7">
    <location>
        <position position="105"/>
    </location>
    <ligand>
        <name>S-adenosyl-L-methionine</name>
        <dbReference type="ChEBI" id="CHEBI:59789"/>
    </ligand>
</feature>
<comment type="function">
    <text evidence="7">Specifically methylates the pseudouridine at position 1915 (m3Psi1915) in 23S rRNA.</text>
</comment>
<dbReference type="Proteomes" id="UP000886748">
    <property type="component" value="Unassembled WGS sequence"/>
</dbReference>
<dbReference type="AlphaFoldDB" id="A0A9D1N1E5"/>